<gene>
    <name evidence="1" type="ORF">MM415B03583_0005</name>
</gene>
<organism evidence="1">
    <name type="scientific">viral metagenome</name>
    <dbReference type="NCBI Taxonomy" id="1070528"/>
    <lineage>
        <taxon>unclassified sequences</taxon>
        <taxon>metagenomes</taxon>
        <taxon>organismal metagenomes</taxon>
    </lineage>
</organism>
<dbReference type="AlphaFoldDB" id="A0A6M3LC59"/>
<proteinExistence type="predicted"/>
<protein>
    <submittedName>
        <fullName evidence="1">Uncharacterized protein</fullName>
    </submittedName>
</protein>
<dbReference type="EMBL" id="MT142934">
    <property type="protein sequence ID" value="QJA90745.1"/>
    <property type="molecule type" value="Genomic_DNA"/>
</dbReference>
<accession>A0A6M3LC59</accession>
<reference evidence="1" key="1">
    <citation type="submission" date="2020-03" db="EMBL/GenBank/DDBJ databases">
        <title>The deep terrestrial virosphere.</title>
        <authorList>
            <person name="Holmfeldt K."/>
            <person name="Nilsson E."/>
            <person name="Simone D."/>
            <person name="Lopez-Fernandez M."/>
            <person name="Wu X."/>
            <person name="de Brujin I."/>
            <person name="Lundin D."/>
            <person name="Andersson A."/>
            <person name="Bertilsson S."/>
            <person name="Dopson M."/>
        </authorList>
    </citation>
    <scope>NUCLEOTIDE SEQUENCE</scope>
    <source>
        <strain evidence="1">MM415B03583</strain>
    </source>
</reference>
<sequence length="139" mass="15082">MTLIAAINTFTGNISISGIKRVYSLAELKAGVSNPDLPALIPMVRTGTYNRETYGATAGAYGDKHSVRFRLLLGSTQTKPFGEALAELAEYAYSFRVAVVTLDSQQSSISVEPASYEGDTVDWYGESFFGCDFVVEFIV</sequence>
<name>A0A6M3LC59_9ZZZZ</name>
<evidence type="ECO:0000313" key="1">
    <source>
        <dbReference type="EMBL" id="QJA90745.1"/>
    </source>
</evidence>